<feature type="transmembrane region" description="Helical" evidence="1">
    <location>
        <begin position="38"/>
        <end position="61"/>
    </location>
</feature>
<feature type="transmembrane region" description="Helical" evidence="1">
    <location>
        <begin position="392"/>
        <end position="413"/>
    </location>
</feature>
<dbReference type="EMBL" id="FNAR01000001">
    <property type="protein sequence ID" value="SDD77903.1"/>
    <property type="molecule type" value="Genomic_DNA"/>
</dbReference>
<dbReference type="Pfam" id="PF03703">
    <property type="entry name" value="bPH_2"/>
    <property type="match status" value="3"/>
</dbReference>
<evidence type="ECO:0000259" key="2">
    <source>
        <dbReference type="Pfam" id="PF03703"/>
    </source>
</evidence>
<accession>A0A1G6XJE9</accession>
<feature type="domain" description="YdbS-like PH" evidence="2">
    <location>
        <begin position="63"/>
        <end position="142"/>
    </location>
</feature>
<dbReference type="PANTHER" id="PTHR34473:SF2">
    <property type="entry name" value="UPF0699 TRANSMEMBRANE PROTEIN YDBT"/>
    <property type="match status" value="1"/>
</dbReference>
<dbReference type="Proteomes" id="UP000198823">
    <property type="component" value="Unassembled WGS sequence"/>
</dbReference>
<dbReference type="STRING" id="426756.SAMN04488126_10169"/>
<name>A0A1G6XJE9_9BACL</name>
<gene>
    <name evidence="3" type="ORF">SAMN04488126_10169</name>
</gene>
<feature type="domain" description="YdbS-like PH" evidence="2">
    <location>
        <begin position="415"/>
        <end position="494"/>
    </location>
</feature>
<dbReference type="RefSeq" id="WP_092092858.1">
    <property type="nucleotide sequence ID" value="NZ_FNAR01000001.1"/>
</dbReference>
<feature type="transmembrane region" description="Helical" evidence="1">
    <location>
        <begin position="12"/>
        <end position="32"/>
    </location>
</feature>
<dbReference type="PANTHER" id="PTHR34473">
    <property type="entry name" value="UPF0699 TRANSMEMBRANE PROTEIN YDBS"/>
    <property type="match status" value="1"/>
</dbReference>
<feature type="transmembrane region" description="Helical" evidence="1">
    <location>
        <begin position="369"/>
        <end position="386"/>
    </location>
</feature>
<dbReference type="InterPro" id="IPR014529">
    <property type="entry name" value="UCP026631"/>
</dbReference>
<organism evidence="3 4">
    <name type="scientific">Bhargavaea beijingensis</name>
    <dbReference type="NCBI Taxonomy" id="426756"/>
    <lineage>
        <taxon>Bacteria</taxon>
        <taxon>Bacillati</taxon>
        <taxon>Bacillota</taxon>
        <taxon>Bacilli</taxon>
        <taxon>Bacillales</taxon>
        <taxon>Caryophanaceae</taxon>
        <taxon>Bhargavaea</taxon>
    </lineage>
</organism>
<dbReference type="OrthoDB" id="2317554at2"/>
<evidence type="ECO:0000313" key="3">
    <source>
        <dbReference type="EMBL" id="SDD77903.1"/>
    </source>
</evidence>
<keyword evidence="1" id="KW-0812">Transmembrane</keyword>
<dbReference type="InterPro" id="IPR005182">
    <property type="entry name" value="YdbS-like_PH"/>
</dbReference>
<proteinExistence type="predicted"/>
<keyword evidence="1" id="KW-0472">Membrane</keyword>
<protein>
    <submittedName>
        <fullName evidence="3">Putative membrane protein</fullName>
    </submittedName>
</protein>
<keyword evidence="1" id="KW-1133">Transmembrane helix</keyword>
<feature type="domain" description="YdbS-like PH" evidence="2">
    <location>
        <begin position="266"/>
        <end position="321"/>
    </location>
</feature>
<feature type="transmembrane region" description="Helical" evidence="1">
    <location>
        <begin position="228"/>
        <end position="257"/>
    </location>
</feature>
<reference evidence="3 4" key="1">
    <citation type="submission" date="2016-10" db="EMBL/GenBank/DDBJ databases">
        <authorList>
            <person name="de Groot N.N."/>
        </authorList>
    </citation>
    <scope>NUCLEOTIDE SEQUENCE [LARGE SCALE GENOMIC DNA]</scope>
    <source>
        <strain evidence="3 4">CGMCC 1.6762</strain>
    </source>
</reference>
<evidence type="ECO:0000256" key="1">
    <source>
        <dbReference type="SAM" id="Phobius"/>
    </source>
</evidence>
<sequence>MESRRMHPGRILLSLYELVKNSAIVFIFLFVLRRGSDAGWVVAGRWIFIAAIAISTLNIILSWWRTTYRLEADSVQINSGIISRKHRNVPFRRVQNVNRQVPAVLRLFGLTSLTLETGADGEDASVKFPAITKAEAARIEEALDGYRKERMEADRPVTGSGSIGGEAQQMAGTGPLPGKIRTVHFTPELKDVLKASFLSFSFIALIPVLATLYSNIDDFFDLDSRAEGFLSFLAGSGIVLVITVALFAVAAIAFGIIRTYLKYGRYEISSDDERIYIRRGVLTEHSLSVRKKHVQAIQITETPFKRLLGLAEAKLVTVGSFEEGLEDISSLYPFLGKQRAVELVGELLPDIRVLDGMERLPKAALTVRMLRFPWTAMIGTLVLSFWRPDFPFVPDWPVLAAALFVFTYALRYFDYRNTRYAIRGPLVQFSKGGLSRETFVTRREKVIEAAVSQSFLQKRFGVATVGTTNRAKPVHVEELKDLPKSAAEQFNRWYTERNPELVRADEEAESWKTLRSGS</sequence>
<evidence type="ECO:0000313" key="4">
    <source>
        <dbReference type="Proteomes" id="UP000198823"/>
    </source>
</evidence>
<dbReference type="AlphaFoldDB" id="A0A1G6XJE9"/>
<feature type="transmembrane region" description="Helical" evidence="1">
    <location>
        <begin position="197"/>
        <end position="216"/>
    </location>
</feature>
<dbReference type="PIRSF" id="PIRSF026631">
    <property type="entry name" value="UCP026631"/>
    <property type="match status" value="1"/>
</dbReference>